<protein>
    <submittedName>
        <fullName evidence="2">FAD/NAD(P)-binding domain-containing protein</fullName>
    </submittedName>
</protein>
<evidence type="ECO:0000313" key="2">
    <source>
        <dbReference type="EMBL" id="PVI04732.1"/>
    </source>
</evidence>
<dbReference type="OrthoDB" id="5046242at2759"/>
<dbReference type="Gene3D" id="3.90.660.10">
    <property type="match status" value="1"/>
</dbReference>
<dbReference type="Pfam" id="PF01593">
    <property type="entry name" value="Amino_oxidase"/>
    <property type="match status" value="2"/>
</dbReference>
<dbReference type="GO" id="GO:0016491">
    <property type="term" value="F:oxidoreductase activity"/>
    <property type="evidence" value="ECO:0007669"/>
    <property type="project" value="InterPro"/>
</dbReference>
<feature type="domain" description="Amine oxidase" evidence="1">
    <location>
        <begin position="507"/>
        <end position="586"/>
    </location>
</feature>
<dbReference type="GO" id="GO:0006338">
    <property type="term" value="P:chromatin remodeling"/>
    <property type="evidence" value="ECO:0007669"/>
    <property type="project" value="TreeGrafter"/>
</dbReference>
<gene>
    <name evidence="2" type="ORF">DM02DRAFT_611343</name>
</gene>
<dbReference type="InterPro" id="IPR036188">
    <property type="entry name" value="FAD/NAD-bd_sf"/>
</dbReference>
<feature type="domain" description="Amine oxidase" evidence="1">
    <location>
        <begin position="107"/>
        <end position="406"/>
    </location>
</feature>
<dbReference type="InterPro" id="IPR002937">
    <property type="entry name" value="Amino_oxidase"/>
</dbReference>
<reference evidence="2 3" key="1">
    <citation type="journal article" date="2018" name="Sci. Rep.">
        <title>Comparative genomics provides insights into the lifestyle and reveals functional heterogeneity of dark septate endophytic fungi.</title>
        <authorList>
            <person name="Knapp D.G."/>
            <person name="Nemeth J.B."/>
            <person name="Barry K."/>
            <person name="Hainaut M."/>
            <person name="Henrissat B."/>
            <person name="Johnson J."/>
            <person name="Kuo A."/>
            <person name="Lim J.H.P."/>
            <person name="Lipzen A."/>
            <person name="Nolan M."/>
            <person name="Ohm R.A."/>
            <person name="Tamas L."/>
            <person name="Grigoriev I.V."/>
            <person name="Spatafora J.W."/>
            <person name="Nagy L.G."/>
            <person name="Kovacs G.M."/>
        </authorList>
    </citation>
    <scope>NUCLEOTIDE SEQUENCE [LARGE SCALE GENOMIC DNA]</scope>
    <source>
        <strain evidence="2 3">DSE2036</strain>
    </source>
</reference>
<dbReference type="PANTHER" id="PTHR10742:SF414">
    <property type="entry name" value="CONTAINING AMINE OXIDASE, PUTATIVE (AFU_ORTHOLOGUE AFUA_3G12150)-RELATED"/>
    <property type="match status" value="1"/>
</dbReference>
<organism evidence="2 3">
    <name type="scientific">Periconia macrospinosa</name>
    <dbReference type="NCBI Taxonomy" id="97972"/>
    <lineage>
        <taxon>Eukaryota</taxon>
        <taxon>Fungi</taxon>
        <taxon>Dikarya</taxon>
        <taxon>Ascomycota</taxon>
        <taxon>Pezizomycotina</taxon>
        <taxon>Dothideomycetes</taxon>
        <taxon>Pleosporomycetidae</taxon>
        <taxon>Pleosporales</taxon>
        <taxon>Massarineae</taxon>
        <taxon>Periconiaceae</taxon>
        <taxon>Periconia</taxon>
    </lineage>
</organism>
<accession>A0A2V1E3K2</accession>
<dbReference type="AlphaFoldDB" id="A0A2V1E3K2"/>
<proteinExistence type="predicted"/>
<dbReference type="Gene3D" id="3.50.50.60">
    <property type="entry name" value="FAD/NAD(P)-binding domain"/>
    <property type="match status" value="1"/>
</dbReference>
<name>A0A2V1E3K2_9PLEO</name>
<evidence type="ECO:0000259" key="1">
    <source>
        <dbReference type="Pfam" id="PF01593"/>
    </source>
</evidence>
<dbReference type="Proteomes" id="UP000244855">
    <property type="component" value="Unassembled WGS sequence"/>
</dbReference>
<keyword evidence="3" id="KW-1185">Reference proteome</keyword>
<evidence type="ECO:0000313" key="3">
    <source>
        <dbReference type="Proteomes" id="UP000244855"/>
    </source>
</evidence>
<dbReference type="STRING" id="97972.A0A2V1E3K2"/>
<dbReference type="GO" id="GO:0050660">
    <property type="term" value="F:flavin adenine dinucleotide binding"/>
    <property type="evidence" value="ECO:0007669"/>
    <property type="project" value="TreeGrafter"/>
</dbReference>
<dbReference type="SUPFAM" id="SSF51905">
    <property type="entry name" value="FAD/NAD(P)-binding domain"/>
    <property type="match status" value="1"/>
</dbReference>
<dbReference type="PRINTS" id="PR00419">
    <property type="entry name" value="ADXRDTASE"/>
</dbReference>
<sequence>MGLPASIWAAYQRRNLAFTFKHQKGYTRHYFVPRKRFFSYYTTPSSASQRTKLQQSNNGLQIRTNPYNMSRVQKDFDSIKEANNTEPDTLQRPKGKKPHVGIIGAGVAGLRCADVLLKHGVKVTILEGRDRVGGRFYQSDALGHRVDLGPNWIHGTGNNPMVDLTKETDTATMSWDGRQAIFDQLGRLLSEDESAEVFEIVWTIIEQAMKYSNEECETISPEISLYDYFKEKIGEFGVSVEKQERILHVAEMWGAFVGSTVQQQSLKFFWMEDSLDGENLFVEETYHKVLKKIAEPALKDADIKFGYKAKKIITHETPDGINVTVESLDKESLTFDELVTTTPLGWLKANKDAFEPELPVRLQQAITSIGYGHLDKVYITFPTAFWNEHPQPSSNPESTDSPLNLPGFIQWTTPTYATQTNPSHWAQEAMNLASLTPSHAHPTLLFYTYGQTSLHIASLLKSASPSLYSDKQQPSPSLCSEAVKSLLLPFFTPYFSCLPNYSPTNPEHQPIALLATGWANDELAGNGSYSNFPVGLEKGGEDVEVMRKGMPERGVWIAGEHTAPFAGLGTVHGAYWSGEGVAGRLLGAYGVEKVE</sequence>
<dbReference type="InterPro" id="IPR050281">
    <property type="entry name" value="Flavin_monoamine_oxidase"/>
</dbReference>
<dbReference type="GO" id="GO:0003682">
    <property type="term" value="F:chromatin binding"/>
    <property type="evidence" value="ECO:0007669"/>
    <property type="project" value="TreeGrafter"/>
</dbReference>
<dbReference type="PANTHER" id="PTHR10742">
    <property type="entry name" value="FLAVIN MONOAMINE OXIDASE"/>
    <property type="match status" value="1"/>
</dbReference>
<dbReference type="EMBL" id="KZ805319">
    <property type="protein sequence ID" value="PVI04732.1"/>
    <property type="molecule type" value="Genomic_DNA"/>
</dbReference>
<dbReference type="SUPFAM" id="SSF54373">
    <property type="entry name" value="FAD-linked reductases, C-terminal domain"/>
    <property type="match status" value="1"/>
</dbReference>